<sequence length="130" mass="14079">MKWCLGEIGNLLPFTIICHAGMASRAVYDGRCCSINMGNSIDCSPLSFSIRLRLSLSLPSRRAVFQYSKLGKPKCSKLGRTTYPDRGLSVPWIPACMHREGQRLLGNALSRRDSDGSGSVSEAWNGVGGG</sequence>
<organism evidence="1 2">
    <name type="scientific">Violaceomyces palustris</name>
    <dbReference type="NCBI Taxonomy" id="1673888"/>
    <lineage>
        <taxon>Eukaryota</taxon>
        <taxon>Fungi</taxon>
        <taxon>Dikarya</taxon>
        <taxon>Basidiomycota</taxon>
        <taxon>Ustilaginomycotina</taxon>
        <taxon>Ustilaginomycetes</taxon>
        <taxon>Violaceomycetales</taxon>
        <taxon>Violaceomycetaceae</taxon>
        <taxon>Violaceomyces</taxon>
    </lineage>
</organism>
<evidence type="ECO:0000313" key="1">
    <source>
        <dbReference type="EMBL" id="PWN47151.1"/>
    </source>
</evidence>
<name>A0ACD0NMV4_9BASI</name>
<reference evidence="1 2" key="1">
    <citation type="journal article" date="2018" name="Mol. Biol. Evol.">
        <title>Broad Genomic Sampling Reveals a Smut Pathogenic Ancestry of the Fungal Clade Ustilaginomycotina.</title>
        <authorList>
            <person name="Kijpornyongpan T."/>
            <person name="Mondo S.J."/>
            <person name="Barry K."/>
            <person name="Sandor L."/>
            <person name="Lee J."/>
            <person name="Lipzen A."/>
            <person name="Pangilinan J."/>
            <person name="LaButti K."/>
            <person name="Hainaut M."/>
            <person name="Henrissat B."/>
            <person name="Grigoriev I.V."/>
            <person name="Spatafora J.W."/>
            <person name="Aime M.C."/>
        </authorList>
    </citation>
    <scope>NUCLEOTIDE SEQUENCE [LARGE SCALE GENOMIC DNA]</scope>
    <source>
        <strain evidence="1 2">SA 807</strain>
    </source>
</reference>
<gene>
    <name evidence="1" type="ORF">IE53DRAFT_266343</name>
</gene>
<proteinExistence type="predicted"/>
<dbReference type="EMBL" id="KZ820525">
    <property type="protein sequence ID" value="PWN47151.1"/>
    <property type="molecule type" value="Genomic_DNA"/>
</dbReference>
<evidence type="ECO:0000313" key="2">
    <source>
        <dbReference type="Proteomes" id="UP000245626"/>
    </source>
</evidence>
<protein>
    <submittedName>
        <fullName evidence="1">Uncharacterized protein</fullName>
    </submittedName>
</protein>
<dbReference type="Proteomes" id="UP000245626">
    <property type="component" value="Unassembled WGS sequence"/>
</dbReference>
<accession>A0ACD0NMV4</accession>
<keyword evidence="2" id="KW-1185">Reference proteome</keyword>